<dbReference type="SMART" id="SM00922">
    <property type="entry name" value="MR_MLE"/>
    <property type="match status" value="1"/>
</dbReference>
<dbReference type="SUPFAM" id="SSF54826">
    <property type="entry name" value="Enolase N-terminal domain-like"/>
    <property type="match status" value="1"/>
</dbReference>
<protein>
    <submittedName>
        <fullName evidence="5">Mandelate racemase/muconate lactonizing enzyme family protein</fullName>
    </submittedName>
</protein>
<dbReference type="Proteomes" id="UP001348641">
    <property type="component" value="Unassembled WGS sequence"/>
</dbReference>
<dbReference type="Gene3D" id="3.20.20.120">
    <property type="entry name" value="Enolase-like C-terminal domain"/>
    <property type="match status" value="1"/>
</dbReference>
<dbReference type="SFLD" id="SFLDS00001">
    <property type="entry name" value="Enolase"/>
    <property type="match status" value="1"/>
</dbReference>
<dbReference type="SUPFAM" id="SSF51604">
    <property type="entry name" value="Enolase C-terminal domain-like"/>
    <property type="match status" value="1"/>
</dbReference>
<reference evidence="5 6" key="1">
    <citation type="submission" date="2023-07" db="EMBL/GenBank/DDBJ databases">
        <authorList>
            <person name="Girao M."/>
            <person name="Carvalho M.F."/>
        </authorList>
    </citation>
    <scope>NUCLEOTIDE SEQUENCE [LARGE SCALE GENOMIC DNA]</scope>
    <source>
        <strain evidence="5 6">66/93</strain>
    </source>
</reference>
<sequence length="362" mass="38671">MRVTEVVARAFRLPLHRAWDGGVDRNDVVVVRVATDTGLVGTGFSWTPLIGARAVAALVNDDLGPVLAGGAAHPSRWDELRWHLREAGTSGLTLMALAGVDIALWDLSARAAGVSLVDLVGRRRDSVESYGSGVNLDYSLSDLVEQVRGWVGAGHRAAKMKVGSAEISRDVERVGAVRESLGPERLLMVDANQRWDVPKAARALRALEPFDPYFVEEPLPAEDLESHARLRERTGIAFAIGENLRTAAEFERAVDLGVCDVAQPNVVRVGGVTPFLRIAESMARRGVPVAPHLLPELSGQLALCLPRVAMVEDIDRASFAALGALARPSGVEFDRGTVRADTGLGHGLVFADTLTPVAAPSP</sequence>
<dbReference type="InterPro" id="IPR013342">
    <property type="entry name" value="Mandelate_racemase_C"/>
</dbReference>
<evidence type="ECO:0000313" key="5">
    <source>
        <dbReference type="EMBL" id="MEE2052749.1"/>
    </source>
</evidence>
<dbReference type="InterPro" id="IPR029065">
    <property type="entry name" value="Enolase_C-like"/>
</dbReference>
<organism evidence="5 6">
    <name type="scientific">Nocardiopsis tropica</name>
    <dbReference type="NCBI Taxonomy" id="109330"/>
    <lineage>
        <taxon>Bacteria</taxon>
        <taxon>Bacillati</taxon>
        <taxon>Actinomycetota</taxon>
        <taxon>Actinomycetes</taxon>
        <taxon>Streptosporangiales</taxon>
        <taxon>Nocardiopsidaceae</taxon>
        <taxon>Nocardiopsis</taxon>
    </lineage>
</organism>
<proteinExistence type="predicted"/>
<evidence type="ECO:0000256" key="3">
    <source>
        <dbReference type="ARBA" id="ARBA00022842"/>
    </source>
</evidence>
<dbReference type="PROSITE" id="PS00909">
    <property type="entry name" value="MR_MLE_2"/>
    <property type="match status" value="1"/>
</dbReference>
<dbReference type="InterPro" id="IPR029017">
    <property type="entry name" value="Enolase-like_N"/>
</dbReference>
<accession>A0ABU7KTY4</accession>
<dbReference type="InterPro" id="IPR036849">
    <property type="entry name" value="Enolase-like_C_sf"/>
</dbReference>
<feature type="domain" description="Mandelate racemase/muconate lactonizing enzyme C-terminal" evidence="4">
    <location>
        <begin position="140"/>
        <end position="237"/>
    </location>
</feature>
<evidence type="ECO:0000259" key="4">
    <source>
        <dbReference type="SMART" id="SM00922"/>
    </source>
</evidence>
<dbReference type="Pfam" id="PF13378">
    <property type="entry name" value="MR_MLE_C"/>
    <property type="match status" value="1"/>
</dbReference>
<dbReference type="PANTHER" id="PTHR13794:SF58">
    <property type="entry name" value="MITOCHONDRIAL ENOLASE SUPERFAMILY MEMBER 1"/>
    <property type="match status" value="1"/>
</dbReference>
<dbReference type="InterPro" id="IPR018110">
    <property type="entry name" value="Mandel_Rmase/mucon_lact_enz_CS"/>
</dbReference>
<dbReference type="PROSITE" id="PS00908">
    <property type="entry name" value="MR_MLE_1"/>
    <property type="match status" value="1"/>
</dbReference>
<comment type="caution">
    <text evidence="5">The sequence shown here is derived from an EMBL/GenBank/DDBJ whole genome shotgun (WGS) entry which is preliminary data.</text>
</comment>
<dbReference type="EMBL" id="JAUUCC010000053">
    <property type="protein sequence ID" value="MEE2052749.1"/>
    <property type="molecule type" value="Genomic_DNA"/>
</dbReference>
<comment type="cofactor">
    <cofactor evidence="1">
        <name>Mg(2+)</name>
        <dbReference type="ChEBI" id="CHEBI:18420"/>
    </cofactor>
</comment>
<name>A0ABU7KTY4_9ACTN</name>
<gene>
    <name evidence="5" type="ORF">Q8A49_19795</name>
</gene>
<dbReference type="CDD" id="cd03316">
    <property type="entry name" value="MR_like"/>
    <property type="match status" value="1"/>
</dbReference>
<evidence type="ECO:0000256" key="2">
    <source>
        <dbReference type="ARBA" id="ARBA00022723"/>
    </source>
</evidence>
<keyword evidence="2" id="KW-0479">Metal-binding</keyword>
<evidence type="ECO:0000313" key="6">
    <source>
        <dbReference type="Proteomes" id="UP001348641"/>
    </source>
</evidence>
<dbReference type="PANTHER" id="PTHR13794">
    <property type="entry name" value="ENOLASE SUPERFAMILY, MANDELATE RACEMASE"/>
    <property type="match status" value="1"/>
</dbReference>
<dbReference type="InterPro" id="IPR046945">
    <property type="entry name" value="RHMD-like"/>
</dbReference>
<dbReference type="Pfam" id="PF02746">
    <property type="entry name" value="MR_MLE_N"/>
    <property type="match status" value="1"/>
</dbReference>
<keyword evidence="3" id="KW-0460">Magnesium</keyword>
<dbReference type="InterPro" id="IPR013341">
    <property type="entry name" value="Mandelate_racemase_N_dom"/>
</dbReference>
<evidence type="ECO:0000256" key="1">
    <source>
        <dbReference type="ARBA" id="ARBA00001946"/>
    </source>
</evidence>
<dbReference type="Gene3D" id="3.30.390.10">
    <property type="entry name" value="Enolase-like, N-terminal domain"/>
    <property type="match status" value="1"/>
</dbReference>
<dbReference type="RefSeq" id="WP_330159748.1">
    <property type="nucleotide sequence ID" value="NZ_BAAAJA010000041.1"/>
</dbReference>